<keyword evidence="2" id="KW-0812">Transmembrane</keyword>
<organism evidence="4 5">
    <name type="scientific">Falsarthrobacter nasiphocae</name>
    <dbReference type="NCBI Taxonomy" id="189863"/>
    <lineage>
        <taxon>Bacteria</taxon>
        <taxon>Bacillati</taxon>
        <taxon>Actinomycetota</taxon>
        <taxon>Actinomycetes</taxon>
        <taxon>Micrococcales</taxon>
        <taxon>Micrococcaceae</taxon>
        <taxon>Falsarthrobacter</taxon>
    </lineage>
</organism>
<evidence type="ECO:0000259" key="3">
    <source>
        <dbReference type="Pfam" id="PF26571"/>
    </source>
</evidence>
<reference evidence="4" key="1">
    <citation type="submission" date="2023-07" db="EMBL/GenBank/DDBJ databases">
        <title>Sequencing the genomes of 1000 actinobacteria strains.</title>
        <authorList>
            <person name="Klenk H.-P."/>
        </authorList>
    </citation>
    <scope>NUCLEOTIDE SEQUENCE</scope>
    <source>
        <strain evidence="4">DSM 13988</strain>
    </source>
</reference>
<gene>
    <name evidence="4" type="ORF">J2S35_000429</name>
</gene>
<keyword evidence="2" id="KW-1133">Transmembrane helix</keyword>
<comment type="caution">
    <text evidence="4">The sequence shown here is derived from an EMBL/GenBank/DDBJ whole genome shotgun (WGS) entry which is preliminary data.</text>
</comment>
<dbReference type="AlphaFoldDB" id="A0AAE4C6H5"/>
<keyword evidence="2" id="KW-0472">Membrane</keyword>
<name>A0AAE4C6H5_9MICC</name>
<feature type="region of interest" description="Disordered" evidence="1">
    <location>
        <begin position="1"/>
        <end position="33"/>
    </location>
</feature>
<accession>A0AAE4C6H5</accession>
<dbReference type="Proteomes" id="UP001247307">
    <property type="component" value="Unassembled WGS sequence"/>
</dbReference>
<protein>
    <recommendedName>
        <fullName evidence="3">ARB-07466-like C-terminal domain-containing protein</fullName>
    </recommendedName>
</protein>
<dbReference type="InterPro" id="IPR058593">
    <property type="entry name" value="ARB_07466-like_C"/>
</dbReference>
<dbReference type="Pfam" id="PF26571">
    <property type="entry name" value="VldE"/>
    <property type="match status" value="1"/>
</dbReference>
<feature type="domain" description="ARB-07466-like C-terminal" evidence="3">
    <location>
        <begin position="228"/>
        <end position="298"/>
    </location>
</feature>
<feature type="transmembrane region" description="Helical" evidence="2">
    <location>
        <begin position="40"/>
        <end position="60"/>
    </location>
</feature>
<feature type="compositionally biased region" description="Polar residues" evidence="1">
    <location>
        <begin position="290"/>
        <end position="307"/>
    </location>
</feature>
<evidence type="ECO:0000313" key="5">
    <source>
        <dbReference type="Proteomes" id="UP001247307"/>
    </source>
</evidence>
<evidence type="ECO:0000256" key="1">
    <source>
        <dbReference type="SAM" id="MobiDB-lite"/>
    </source>
</evidence>
<feature type="region of interest" description="Disordered" evidence="1">
    <location>
        <begin position="290"/>
        <end position="313"/>
    </location>
</feature>
<evidence type="ECO:0000313" key="4">
    <source>
        <dbReference type="EMBL" id="MDR6891489.1"/>
    </source>
</evidence>
<dbReference type="RefSeq" id="WP_309849338.1">
    <property type="nucleotide sequence ID" value="NZ_BAAAIU010000024.1"/>
</dbReference>
<dbReference type="EMBL" id="JAVDUI010000001">
    <property type="protein sequence ID" value="MDR6891489.1"/>
    <property type="molecule type" value="Genomic_DNA"/>
</dbReference>
<keyword evidence="5" id="KW-1185">Reference proteome</keyword>
<sequence>MPTERSRSTRAGRPSRPAQRGRAHGTRASRAPRLSGRAKALITALVGALILAGVGIWAVTARPWGSVVVRETCTAAADGRTHTLTPSQSHYAAQIGAISLKRGLPIRAATIATATAIQESGLANLDYGDDAGPDSRGLFQQRPSQGWGTEAQIMDPEYAINTFYNALVKVSGYQSMDVTTAAQAVQRSAFPDAYADHEPEARAFAAAFRGQTAASLSCTLRPATSPGDASAVLSGLSADLGVTGQSGASSVTVPVSDTQHGWAVAHWAVANASEYGIDSVTYGGRTWTREGSWSQTTTPAAESSGTVSIVLHR</sequence>
<proteinExistence type="predicted"/>
<evidence type="ECO:0000256" key="2">
    <source>
        <dbReference type="SAM" id="Phobius"/>
    </source>
</evidence>